<keyword evidence="3" id="KW-1185">Reference proteome</keyword>
<dbReference type="EMBL" id="LK032034">
    <property type="protein sequence ID" value="CDY13355.1"/>
    <property type="molecule type" value="Genomic_DNA"/>
</dbReference>
<feature type="region of interest" description="Disordered" evidence="1">
    <location>
        <begin position="1"/>
        <end position="45"/>
    </location>
</feature>
<reference evidence="2 3" key="1">
    <citation type="journal article" date="2014" name="Science">
        <title>Plant genetics. Early allopolyploid evolution in the post-Neolithic Brassica napus oilseed genome.</title>
        <authorList>
            <person name="Chalhoub B."/>
            <person name="Denoeud F."/>
            <person name="Liu S."/>
            <person name="Parkin I.A."/>
            <person name="Tang H."/>
            <person name="Wang X."/>
            <person name="Chiquet J."/>
            <person name="Belcram H."/>
            <person name="Tong C."/>
            <person name="Samans B."/>
            <person name="Correa M."/>
            <person name="Da Silva C."/>
            <person name="Just J."/>
            <person name="Falentin C."/>
            <person name="Koh C.S."/>
            <person name="Le Clainche I."/>
            <person name="Bernard M."/>
            <person name="Bento P."/>
            <person name="Noel B."/>
            <person name="Labadie K."/>
            <person name="Alberti A."/>
            <person name="Charles M."/>
            <person name="Arnaud D."/>
            <person name="Guo H."/>
            <person name="Daviaud C."/>
            <person name="Alamery S."/>
            <person name="Jabbari K."/>
            <person name="Zhao M."/>
            <person name="Edger P.P."/>
            <person name="Chelaifa H."/>
            <person name="Tack D."/>
            <person name="Lassalle G."/>
            <person name="Mestiri I."/>
            <person name="Schnel N."/>
            <person name="Le Paslier M.C."/>
            <person name="Fan G."/>
            <person name="Renault V."/>
            <person name="Bayer P.E."/>
            <person name="Golicz A.A."/>
            <person name="Manoli S."/>
            <person name="Lee T.H."/>
            <person name="Thi V.H."/>
            <person name="Chalabi S."/>
            <person name="Hu Q."/>
            <person name="Fan C."/>
            <person name="Tollenaere R."/>
            <person name="Lu Y."/>
            <person name="Battail C."/>
            <person name="Shen J."/>
            <person name="Sidebottom C.H."/>
            <person name="Wang X."/>
            <person name="Canaguier A."/>
            <person name="Chauveau A."/>
            <person name="Berard A."/>
            <person name="Deniot G."/>
            <person name="Guan M."/>
            <person name="Liu Z."/>
            <person name="Sun F."/>
            <person name="Lim Y.P."/>
            <person name="Lyons E."/>
            <person name="Town C.D."/>
            <person name="Bancroft I."/>
            <person name="Wang X."/>
            <person name="Meng J."/>
            <person name="Ma J."/>
            <person name="Pires J.C."/>
            <person name="King G.J."/>
            <person name="Brunel D."/>
            <person name="Delourme R."/>
            <person name="Renard M."/>
            <person name="Aury J.M."/>
            <person name="Adams K.L."/>
            <person name="Batley J."/>
            <person name="Snowdon R.J."/>
            <person name="Tost J."/>
            <person name="Edwards D."/>
            <person name="Zhou Y."/>
            <person name="Hua W."/>
            <person name="Sharpe A.G."/>
            <person name="Paterson A.H."/>
            <person name="Guan C."/>
            <person name="Wincker P."/>
        </authorList>
    </citation>
    <scope>NUCLEOTIDE SEQUENCE [LARGE SCALE GENOMIC DNA]</scope>
    <source>
        <strain evidence="3">cv. Darmor-bzh</strain>
    </source>
</reference>
<dbReference type="AlphaFoldDB" id="A0A078FG12"/>
<gene>
    <name evidence="2" type="primary">BnaC06g14020D</name>
    <name evidence="2" type="ORF">GSBRNA2T00071365001</name>
</gene>
<dbReference type="Proteomes" id="UP000028999">
    <property type="component" value="Unassembled WGS sequence"/>
</dbReference>
<evidence type="ECO:0000313" key="3">
    <source>
        <dbReference type="Proteomes" id="UP000028999"/>
    </source>
</evidence>
<evidence type="ECO:0000256" key="1">
    <source>
        <dbReference type="SAM" id="MobiDB-lite"/>
    </source>
</evidence>
<accession>A0A078FG12</accession>
<name>A0A078FG12_BRANA</name>
<proteinExistence type="predicted"/>
<evidence type="ECO:0000313" key="2">
    <source>
        <dbReference type="EMBL" id="CDY13355.1"/>
    </source>
</evidence>
<feature type="compositionally biased region" description="Polar residues" evidence="1">
    <location>
        <begin position="1"/>
        <end position="13"/>
    </location>
</feature>
<dbReference type="PaxDb" id="3708-A0A078FG12"/>
<protein>
    <submittedName>
        <fullName evidence="2">BnaC06g14020D protein</fullName>
    </submittedName>
</protein>
<sequence>MLALANTSSQLSDNIGEITAVKSSVSDPPGDKNHSDGDAQTQPSHVCTATIHMRLVLSWRQREKGGRHTS</sequence>
<dbReference type="Gramene" id="CDY13355">
    <property type="protein sequence ID" value="CDY13355"/>
    <property type="gene ID" value="GSBRNA2T00071365001"/>
</dbReference>
<organism evidence="2 3">
    <name type="scientific">Brassica napus</name>
    <name type="common">Rape</name>
    <dbReference type="NCBI Taxonomy" id="3708"/>
    <lineage>
        <taxon>Eukaryota</taxon>
        <taxon>Viridiplantae</taxon>
        <taxon>Streptophyta</taxon>
        <taxon>Embryophyta</taxon>
        <taxon>Tracheophyta</taxon>
        <taxon>Spermatophyta</taxon>
        <taxon>Magnoliopsida</taxon>
        <taxon>eudicotyledons</taxon>
        <taxon>Gunneridae</taxon>
        <taxon>Pentapetalae</taxon>
        <taxon>rosids</taxon>
        <taxon>malvids</taxon>
        <taxon>Brassicales</taxon>
        <taxon>Brassicaceae</taxon>
        <taxon>Brassiceae</taxon>
        <taxon>Brassica</taxon>
    </lineage>
</organism>